<dbReference type="CDD" id="cd22308">
    <property type="entry name" value="Af1548-like"/>
    <property type="match status" value="1"/>
</dbReference>
<dbReference type="GO" id="GO:0004519">
    <property type="term" value="F:endonuclease activity"/>
    <property type="evidence" value="ECO:0007669"/>
    <property type="project" value="InterPro"/>
</dbReference>
<dbReference type="InterPro" id="IPR011856">
    <property type="entry name" value="tRNA_endonuc-like_dom_sf"/>
</dbReference>
<keyword evidence="2 3" id="KW-0067">ATP-binding</keyword>
<dbReference type="InterPro" id="IPR011335">
    <property type="entry name" value="Restrct_endonuc-II-like"/>
</dbReference>
<dbReference type="Proteomes" id="UP000034881">
    <property type="component" value="Unassembled WGS sequence"/>
</dbReference>
<dbReference type="Pfam" id="PF04471">
    <property type="entry name" value="Mrr_cat"/>
    <property type="match status" value="1"/>
</dbReference>
<evidence type="ECO:0000259" key="4">
    <source>
        <dbReference type="PROSITE" id="PS51161"/>
    </source>
</evidence>
<evidence type="ECO:0000313" key="6">
    <source>
        <dbReference type="Proteomes" id="UP000034881"/>
    </source>
</evidence>
<dbReference type="InterPro" id="IPR007560">
    <property type="entry name" value="Restrct_endonuc_IV_Mrr"/>
</dbReference>
<organism evidence="5 6">
    <name type="scientific">Candidatus Daviesbacteria bacterium GW2011_GWC2_40_12</name>
    <dbReference type="NCBI Taxonomy" id="1618431"/>
    <lineage>
        <taxon>Bacteria</taxon>
        <taxon>Candidatus Daviesiibacteriota</taxon>
    </lineage>
</organism>
<proteinExistence type="predicted"/>
<reference evidence="5 6" key="1">
    <citation type="journal article" date="2015" name="Nature">
        <title>rRNA introns, odd ribosomes, and small enigmatic genomes across a large radiation of phyla.</title>
        <authorList>
            <person name="Brown C.T."/>
            <person name="Hug L.A."/>
            <person name="Thomas B.C."/>
            <person name="Sharon I."/>
            <person name="Castelle C.J."/>
            <person name="Singh A."/>
            <person name="Wilkins M.J."/>
            <person name="Williams K.H."/>
            <person name="Banfield J.F."/>
        </authorList>
    </citation>
    <scope>NUCLEOTIDE SEQUENCE [LARGE SCALE GENOMIC DNA]</scope>
</reference>
<feature type="domain" description="ATP-cone" evidence="4">
    <location>
        <begin position="4"/>
        <end position="85"/>
    </location>
</feature>
<comment type="caution">
    <text evidence="5">The sequence shown here is derived from an EMBL/GenBank/DDBJ whole genome shotgun (WGS) entry which is preliminary data.</text>
</comment>
<evidence type="ECO:0000313" key="5">
    <source>
        <dbReference type="EMBL" id="KKR42787.1"/>
    </source>
</evidence>
<keyword evidence="1 3" id="KW-0547">Nucleotide-binding</keyword>
<dbReference type="SUPFAM" id="SSF52980">
    <property type="entry name" value="Restriction endonuclease-like"/>
    <property type="match status" value="1"/>
</dbReference>
<dbReference type="InterPro" id="IPR005144">
    <property type="entry name" value="ATP-cone_dom"/>
</dbReference>
<evidence type="ECO:0000256" key="2">
    <source>
        <dbReference type="ARBA" id="ARBA00022840"/>
    </source>
</evidence>
<dbReference type="AlphaFoldDB" id="A0A0G0TXQ5"/>
<dbReference type="GO" id="GO:0009307">
    <property type="term" value="P:DNA restriction-modification system"/>
    <property type="evidence" value="ECO:0007669"/>
    <property type="project" value="InterPro"/>
</dbReference>
<evidence type="ECO:0000256" key="3">
    <source>
        <dbReference type="PROSITE-ProRule" id="PRU00492"/>
    </source>
</evidence>
<dbReference type="GO" id="GO:0005524">
    <property type="term" value="F:ATP binding"/>
    <property type="evidence" value="ECO:0007669"/>
    <property type="project" value="UniProtKB-UniRule"/>
</dbReference>
<name>A0A0G0TXQ5_9BACT</name>
<evidence type="ECO:0000256" key="1">
    <source>
        <dbReference type="ARBA" id="ARBA00022741"/>
    </source>
</evidence>
<accession>A0A0G0TXQ5</accession>
<protein>
    <submittedName>
        <fullName evidence="5">ATP-cone domain protein</fullName>
    </submittedName>
</protein>
<dbReference type="Gene3D" id="3.40.1350.10">
    <property type="match status" value="1"/>
</dbReference>
<gene>
    <name evidence="5" type="ORF">UT77_C0001G0238</name>
</gene>
<dbReference type="GO" id="GO:0003677">
    <property type="term" value="F:DNA binding"/>
    <property type="evidence" value="ECO:0007669"/>
    <property type="project" value="InterPro"/>
</dbReference>
<sequence length="288" mass="32473">MDIIQVKKASGQLEPFSEEKVILSLKRASVDQNLTKTILTQLKNELYDGIPTNKIYSGIFESLKKENPLLLGKFNLKRAIMELGPTGYPFEKFIGALLKHNGYTIEVGANVFGKCVNHEVDVVAEKDNQHFMVECKFHNQPGGYSDVKVTLYVKARFDDIAAVWREKVGHQTKFHQAWLVTNTKLTSDAIQYGECAGMKLIGWNYPNKGSLRDLIEDSGLHPITCLSSLSATQKQILLSHDIVLCKDLLNIRSNILTYLNLPVSQMEKLKDEVEQLCRSSQMQKVSIV</sequence>
<dbReference type="PROSITE" id="PS51161">
    <property type="entry name" value="ATP_CONE"/>
    <property type="match status" value="1"/>
</dbReference>
<dbReference type="EMBL" id="LBYB01000001">
    <property type="protein sequence ID" value="KKR42787.1"/>
    <property type="molecule type" value="Genomic_DNA"/>
</dbReference>